<evidence type="ECO:0000313" key="2">
    <source>
        <dbReference type="EMBL" id="RKD30538.1"/>
    </source>
</evidence>
<dbReference type="GO" id="GO:0015558">
    <property type="term" value="F:secondary active p-aminobenzoyl-glutamate transmembrane transporter activity"/>
    <property type="evidence" value="ECO:0007669"/>
    <property type="project" value="InterPro"/>
</dbReference>
<keyword evidence="1" id="KW-0472">Membrane</keyword>
<dbReference type="GO" id="GO:1902604">
    <property type="term" value="P:p-aminobenzoyl-glutamate transmembrane transport"/>
    <property type="evidence" value="ECO:0007669"/>
    <property type="project" value="InterPro"/>
</dbReference>
<proteinExistence type="predicted"/>
<dbReference type="AlphaFoldDB" id="A0A419SZF4"/>
<accession>A0A419SZF4</accession>
<keyword evidence="1" id="KW-0812">Transmembrane</keyword>
<feature type="transmembrane region" description="Helical" evidence="1">
    <location>
        <begin position="127"/>
        <end position="150"/>
    </location>
</feature>
<dbReference type="PANTHER" id="PTHR30282:SF0">
    <property type="entry name" value="P-AMINOBENZOYL-GLUTAMATE TRANSPORT PROTEIN"/>
    <property type="match status" value="1"/>
</dbReference>
<evidence type="ECO:0000256" key="1">
    <source>
        <dbReference type="SAM" id="Phobius"/>
    </source>
</evidence>
<dbReference type="InterPro" id="IPR004697">
    <property type="entry name" value="AbgT"/>
</dbReference>
<dbReference type="OrthoDB" id="3314392at2"/>
<feature type="transmembrane region" description="Helical" evidence="1">
    <location>
        <begin position="271"/>
        <end position="289"/>
    </location>
</feature>
<protein>
    <submittedName>
        <fullName evidence="2">p-aminobenzoyl-glutamate transporter</fullName>
    </submittedName>
</protein>
<dbReference type="PANTHER" id="PTHR30282">
    <property type="entry name" value="P-AMINOBENZOYL GLUTAMATE TRANSPORTER"/>
    <property type="match status" value="1"/>
</dbReference>
<feature type="transmembrane region" description="Helical" evidence="1">
    <location>
        <begin position="445"/>
        <end position="463"/>
    </location>
</feature>
<dbReference type="Pfam" id="PF03806">
    <property type="entry name" value="ABG_transport"/>
    <property type="match status" value="1"/>
</dbReference>
<comment type="caution">
    <text evidence="2">The sequence shown here is derived from an EMBL/GenBank/DDBJ whole genome shotgun (WGS) entry which is preliminary data.</text>
</comment>
<feature type="transmembrane region" description="Helical" evidence="1">
    <location>
        <begin position="309"/>
        <end position="327"/>
    </location>
</feature>
<feature type="transmembrane region" description="Helical" evidence="1">
    <location>
        <begin position="214"/>
        <end position="233"/>
    </location>
</feature>
<feature type="transmembrane region" description="Helical" evidence="1">
    <location>
        <begin position="348"/>
        <end position="367"/>
    </location>
</feature>
<feature type="transmembrane region" description="Helical" evidence="1">
    <location>
        <begin position="32"/>
        <end position="56"/>
    </location>
</feature>
<feature type="transmembrane region" description="Helical" evidence="1">
    <location>
        <begin position="414"/>
        <end position="439"/>
    </location>
</feature>
<dbReference type="RefSeq" id="WP_120169980.1">
    <property type="nucleotide sequence ID" value="NZ_MCIB01000034.1"/>
</dbReference>
<keyword evidence="3" id="KW-1185">Reference proteome</keyword>
<gene>
    <name evidence="2" type="ORF">BET03_04155</name>
</gene>
<name>A0A419SZF4_9FIRM</name>
<sequence length="512" mass="55243">MPSTKVSTKKKSGFYRFLDFVERAGNRLPHPFTLFVILTLLMVVISFVTAMAGVSVDHPTKDTVVEAKNLLSTEGIRYMLLNLISNFTGFRPLGLVLSMMIGIGLAEQAGLMSAFMKKFMLGAPEKLLLAAVFLIGICGNIASDAAIIIVPPLAGALFYGTGRNPLVGVAAGYAAACAGFTANLLIAGTDALLAGITEEAAKVMDSGITVAPTVNYYFMVVSTIILTFVGAWVTKKFVEPQAGEYVQKTDISTDEDEFKVTALETKGLKKAGIVTLIYWGIVVLALLPSNSPFRNANGGLIPSPFLKGIVPFILFWFIAIGIAYGKTVGKIKSESDVPKLMTKAMEGMAGYIVLVFVIAQFVSYFNWTNLGMIIAVKLADILKMLNITGLPMIIGVVLVSTFINIFIGSGSAKWALLAPVFVPMFMMLDYSPAFAQLAYRIGDSTTNAITPLMPYFPILLGFMKKYDEKSGIGTAISYIMPYTIAFGIVWIIMLAVWYFFALPLGPGAGIYM</sequence>
<dbReference type="Proteomes" id="UP000284177">
    <property type="component" value="Unassembled WGS sequence"/>
</dbReference>
<feature type="transmembrane region" description="Helical" evidence="1">
    <location>
        <begin position="475"/>
        <end position="500"/>
    </location>
</feature>
<organism evidence="2 3">
    <name type="scientific">Thermohalobacter berrensis</name>
    <dbReference type="NCBI Taxonomy" id="99594"/>
    <lineage>
        <taxon>Bacteria</taxon>
        <taxon>Bacillati</taxon>
        <taxon>Bacillota</taxon>
        <taxon>Tissierellia</taxon>
        <taxon>Tissierellales</taxon>
        <taxon>Thermohalobacteraceae</taxon>
        <taxon>Thermohalobacter</taxon>
    </lineage>
</organism>
<feature type="transmembrane region" description="Helical" evidence="1">
    <location>
        <begin position="387"/>
        <end position="407"/>
    </location>
</feature>
<dbReference type="EMBL" id="MCIB01000034">
    <property type="protein sequence ID" value="RKD30538.1"/>
    <property type="molecule type" value="Genomic_DNA"/>
</dbReference>
<keyword evidence="1" id="KW-1133">Transmembrane helix</keyword>
<reference evidence="2 3" key="1">
    <citation type="submission" date="2016-08" db="EMBL/GenBank/DDBJ databases">
        <title>Novel Firmicutes and Novel Genomes.</title>
        <authorList>
            <person name="Poppleton D.I."/>
            <person name="Gribaldo S."/>
        </authorList>
    </citation>
    <scope>NUCLEOTIDE SEQUENCE [LARGE SCALE GENOMIC DNA]</scope>
    <source>
        <strain evidence="2 3">CTT3</strain>
    </source>
</reference>
<evidence type="ECO:0000313" key="3">
    <source>
        <dbReference type="Proteomes" id="UP000284177"/>
    </source>
</evidence>
<feature type="transmembrane region" description="Helical" evidence="1">
    <location>
        <begin position="76"/>
        <end position="106"/>
    </location>
</feature>